<proteinExistence type="predicted"/>
<dbReference type="SUPFAM" id="SSF51735">
    <property type="entry name" value="NAD(P)-binding Rossmann-fold domains"/>
    <property type="match status" value="1"/>
</dbReference>
<dbReference type="Pfam" id="PF03807">
    <property type="entry name" value="F420_oxidored"/>
    <property type="match status" value="1"/>
</dbReference>
<reference evidence="3 4" key="1">
    <citation type="journal article" date="2021" name="Sci. Rep.">
        <title>The distribution of antibiotic resistance genes in chicken gut microbiota commensals.</title>
        <authorList>
            <person name="Juricova H."/>
            <person name="Matiasovicova J."/>
            <person name="Kubasova T."/>
            <person name="Cejkova D."/>
            <person name="Rychlik I."/>
        </authorList>
    </citation>
    <scope>NUCLEOTIDE SEQUENCE [LARGE SCALE GENOMIC DNA]</scope>
    <source>
        <strain evidence="3 4">An810</strain>
    </source>
</reference>
<comment type="caution">
    <text evidence="3">The sequence shown here is derived from an EMBL/GenBank/DDBJ whole genome shotgun (WGS) entry which is preliminary data.</text>
</comment>
<evidence type="ECO:0000259" key="2">
    <source>
        <dbReference type="Pfam" id="PF03807"/>
    </source>
</evidence>
<dbReference type="InterPro" id="IPR028939">
    <property type="entry name" value="P5C_Rdtase_cat_N"/>
</dbReference>
<protein>
    <submittedName>
        <fullName evidence="3">NADPH-dependent F420 reductase</fullName>
    </submittedName>
</protein>
<evidence type="ECO:0000313" key="4">
    <source>
        <dbReference type="Proteomes" id="UP000776629"/>
    </source>
</evidence>
<evidence type="ECO:0000256" key="1">
    <source>
        <dbReference type="ARBA" id="ARBA00023002"/>
    </source>
</evidence>
<evidence type="ECO:0000313" key="3">
    <source>
        <dbReference type="EMBL" id="MBM6753614.1"/>
    </source>
</evidence>
<dbReference type="RefSeq" id="WP_204776062.1">
    <property type="nucleotide sequence ID" value="NZ_JACJJQ010000007.1"/>
</dbReference>
<keyword evidence="4" id="KW-1185">Reference proteome</keyword>
<sequence length="189" mass="20022">MQISIIGTGNMGTAIAKNFKAAGNEVTTIGHDQVVKEFGELVVFAVPFEAEAGLADQYKHLLAGKIVVDISNPLNFTTWDELEVPSNSSAAALLQKELPAAKVLKAFNTTFAGTLTAGKVGATPTTVLVAGDDEEAKQTFMKALDGSPLRVKDAGLLKRARELEAMGFLQITLANRKQITWMGGFGVNA</sequence>
<dbReference type="Gene3D" id="3.40.50.720">
    <property type="entry name" value="NAD(P)-binding Rossmann-like Domain"/>
    <property type="match status" value="1"/>
</dbReference>
<feature type="domain" description="Pyrroline-5-carboxylate reductase catalytic N-terminal" evidence="2">
    <location>
        <begin position="3"/>
        <end position="29"/>
    </location>
</feature>
<dbReference type="EMBL" id="JACJJQ010000007">
    <property type="protein sequence ID" value="MBM6753614.1"/>
    <property type="molecule type" value="Genomic_DNA"/>
</dbReference>
<accession>A0ABS2EM91</accession>
<keyword evidence="1" id="KW-0560">Oxidoreductase</keyword>
<dbReference type="PANTHER" id="PTHR14239">
    <property type="entry name" value="DUDULIN-RELATED"/>
    <property type="match status" value="1"/>
</dbReference>
<dbReference type="InterPro" id="IPR036291">
    <property type="entry name" value="NAD(P)-bd_dom_sf"/>
</dbReference>
<gene>
    <name evidence="3" type="ORF">H5993_02380</name>
</gene>
<dbReference type="Proteomes" id="UP000776629">
    <property type="component" value="Unassembled WGS sequence"/>
</dbReference>
<dbReference type="InterPro" id="IPR051267">
    <property type="entry name" value="STEAP_metalloreductase"/>
</dbReference>
<organism evidence="3 4">
    <name type="scientific">Limosilactobacillus alvi</name>
    <dbReference type="NCBI Taxonomy" id="990412"/>
    <lineage>
        <taxon>Bacteria</taxon>
        <taxon>Bacillati</taxon>
        <taxon>Bacillota</taxon>
        <taxon>Bacilli</taxon>
        <taxon>Lactobacillales</taxon>
        <taxon>Lactobacillaceae</taxon>
        <taxon>Limosilactobacillus</taxon>
    </lineage>
</organism>
<name>A0ABS2EM91_9LACO</name>